<dbReference type="GO" id="GO:0005886">
    <property type="term" value="C:plasma membrane"/>
    <property type="evidence" value="ECO:0007669"/>
    <property type="project" value="TreeGrafter"/>
</dbReference>
<proteinExistence type="predicted"/>
<accession>A0A0F8XZJ2</accession>
<feature type="non-terminal residue" evidence="2">
    <location>
        <position position="1"/>
    </location>
</feature>
<evidence type="ECO:0000259" key="1">
    <source>
        <dbReference type="PROSITE" id="PS50887"/>
    </source>
</evidence>
<dbReference type="InterPro" id="IPR029787">
    <property type="entry name" value="Nucleotide_cyclase"/>
</dbReference>
<protein>
    <recommendedName>
        <fullName evidence="1">GGDEF domain-containing protein</fullName>
    </recommendedName>
</protein>
<dbReference type="GO" id="GO:1902201">
    <property type="term" value="P:negative regulation of bacterial-type flagellum-dependent cell motility"/>
    <property type="evidence" value="ECO:0007669"/>
    <property type="project" value="TreeGrafter"/>
</dbReference>
<comment type="caution">
    <text evidence="2">The sequence shown here is derived from an EMBL/GenBank/DDBJ whole genome shotgun (WGS) entry which is preliminary data.</text>
</comment>
<dbReference type="SUPFAM" id="SSF55073">
    <property type="entry name" value="Nucleotide cyclase"/>
    <property type="match status" value="1"/>
</dbReference>
<dbReference type="AlphaFoldDB" id="A0A0F8XZJ2"/>
<sequence length="55" mass="5922">EPFLVKNQVQQLSISIGIAEYPTDATSPAELIEAADLALYTAKRSGRDRVCLNSG</sequence>
<reference evidence="2" key="1">
    <citation type="journal article" date="2015" name="Nature">
        <title>Complex archaea that bridge the gap between prokaryotes and eukaryotes.</title>
        <authorList>
            <person name="Spang A."/>
            <person name="Saw J.H."/>
            <person name="Jorgensen S.L."/>
            <person name="Zaremba-Niedzwiedzka K."/>
            <person name="Martijn J."/>
            <person name="Lind A.E."/>
            <person name="van Eijk R."/>
            <person name="Schleper C."/>
            <person name="Guy L."/>
            <person name="Ettema T.J."/>
        </authorList>
    </citation>
    <scope>NUCLEOTIDE SEQUENCE</scope>
</reference>
<dbReference type="PANTHER" id="PTHR45138:SF9">
    <property type="entry name" value="DIGUANYLATE CYCLASE DGCM-RELATED"/>
    <property type="match status" value="1"/>
</dbReference>
<evidence type="ECO:0000313" key="2">
    <source>
        <dbReference type="EMBL" id="KKK47369.1"/>
    </source>
</evidence>
<dbReference type="GO" id="GO:0043709">
    <property type="term" value="P:cell adhesion involved in single-species biofilm formation"/>
    <property type="evidence" value="ECO:0007669"/>
    <property type="project" value="TreeGrafter"/>
</dbReference>
<dbReference type="Gene3D" id="3.30.70.270">
    <property type="match status" value="1"/>
</dbReference>
<name>A0A0F8XZJ2_9ZZZZ</name>
<dbReference type="PANTHER" id="PTHR45138">
    <property type="entry name" value="REGULATORY COMPONENTS OF SENSORY TRANSDUCTION SYSTEM"/>
    <property type="match status" value="1"/>
</dbReference>
<dbReference type="InterPro" id="IPR043128">
    <property type="entry name" value="Rev_trsase/Diguanyl_cyclase"/>
</dbReference>
<dbReference type="InterPro" id="IPR050469">
    <property type="entry name" value="Diguanylate_Cyclase"/>
</dbReference>
<organism evidence="2">
    <name type="scientific">marine sediment metagenome</name>
    <dbReference type="NCBI Taxonomy" id="412755"/>
    <lineage>
        <taxon>unclassified sequences</taxon>
        <taxon>metagenomes</taxon>
        <taxon>ecological metagenomes</taxon>
    </lineage>
</organism>
<dbReference type="Pfam" id="PF00990">
    <property type="entry name" value="GGDEF"/>
    <property type="match status" value="1"/>
</dbReference>
<feature type="domain" description="GGDEF" evidence="1">
    <location>
        <begin position="1"/>
        <end position="55"/>
    </location>
</feature>
<dbReference type="InterPro" id="IPR000160">
    <property type="entry name" value="GGDEF_dom"/>
</dbReference>
<dbReference type="EMBL" id="LAZR01069613">
    <property type="protein sequence ID" value="KKK47369.1"/>
    <property type="molecule type" value="Genomic_DNA"/>
</dbReference>
<dbReference type="GO" id="GO:0052621">
    <property type="term" value="F:diguanylate cyclase activity"/>
    <property type="evidence" value="ECO:0007669"/>
    <property type="project" value="TreeGrafter"/>
</dbReference>
<gene>
    <name evidence="2" type="ORF">LCGC14_3155890</name>
</gene>
<dbReference type="PROSITE" id="PS50887">
    <property type="entry name" value="GGDEF"/>
    <property type="match status" value="1"/>
</dbReference>
<dbReference type="NCBIfam" id="TIGR00254">
    <property type="entry name" value="GGDEF"/>
    <property type="match status" value="1"/>
</dbReference>